<dbReference type="Pfam" id="PF17993">
    <property type="entry name" value="HA70_C"/>
    <property type="match status" value="1"/>
</dbReference>
<dbReference type="InterPro" id="IPR040597">
    <property type="entry name" value="HA70_C"/>
</dbReference>
<keyword evidence="2" id="KW-0614">Plasmid</keyword>
<name>A0A0A0UUL6_CLOBO</name>
<sequence>MKKYKGEKCMNSSIKKIYNHIQEKVINYSDTIDLADGNYVVSRGDGWILSRQNQILGGSVISNGSTGIVGDLRVNDNAIPYYYPTPSFNEEYIKNNIQTVFTNFTEANQIPIGFEFSKTAPSNKNLYMYLQYTYIRYEIIKVLQHEIIERAVLYVPSLGYVKSIEFNLGEKINKDFYFLTNDKCILNEQFLYKKILETTKNIPTNNIFNSKVSSTQRVLPYSNGLYVINKGDGYIRTNDKDLIGTLLIEAGSSGSIIQPRLRNTTRPLFTTSNNTKFSQQYTEERLKDAFNVQLFNTSTSLFKFVEEAPSNKNICIKAYNTYEKYELIDYQNGSIINTAEYYLPSLGYCEVTNAPSPESEVVKTQVAEDGFVQNGPEEEIVVGVIDPSENIQEINTAISDNYTYSIPDIVDNNPFYILFTVNTTGIYKINAQNNLPPLKIYEAIGSGNRNLQSGNLCDDHIKAINYITGFDSSNAKSYLVVLLNKNKNYYIRVPQTSSNIENQIKFKREEGNIRILANSSVNIIDNLNSTGEHYYTRQSPDVGNYISYEFTVPGNFNNKDTSNIRLYTSNNQGIGTLFRVTETIDGYDLIDIQHNLHLLNSTKSIRLLNGAIYILKVEVTELNNYNIRLHIDITN</sequence>
<feature type="domain" description="Hemagglutinin component HA-70 C-terminal" evidence="1">
    <location>
        <begin position="502"/>
        <end position="635"/>
    </location>
</feature>
<geneLocation type="plasmid" evidence="2">
    <name>pEklund2B</name>
</geneLocation>
<accession>A0A0A0UUL6</accession>
<dbReference type="EMBL" id="KJ776576">
    <property type="protein sequence ID" value="AIW54519.1"/>
    <property type="molecule type" value="Genomic_DNA"/>
</dbReference>
<dbReference type="PRINTS" id="PR01394">
    <property type="entry name" value="CLENTEROTOXN"/>
</dbReference>
<protein>
    <submittedName>
        <fullName evidence="2">Hemagglutinin component HA-70</fullName>
    </submittedName>
</protein>
<proteinExistence type="predicted"/>
<evidence type="ECO:0000259" key="1">
    <source>
        <dbReference type="Pfam" id="PF17993"/>
    </source>
</evidence>
<dbReference type="InterPro" id="IPR003897">
    <property type="entry name" value="Clenterotox"/>
</dbReference>
<dbReference type="GO" id="GO:0005576">
    <property type="term" value="C:extracellular region"/>
    <property type="evidence" value="ECO:0007669"/>
    <property type="project" value="InterPro"/>
</dbReference>
<organism evidence="2">
    <name type="scientific">Clostridium botulinum</name>
    <dbReference type="NCBI Taxonomy" id="1491"/>
    <lineage>
        <taxon>Bacteria</taxon>
        <taxon>Bacillati</taxon>
        <taxon>Bacillota</taxon>
        <taxon>Clostridia</taxon>
        <taxon>Eubacteriales</taxon>
        <taxon>Clostridiaceae</taxon>
        <taxon>Clostridium</taxon>
    </lineage>
</organism>
<dbReference type="Pfam" id="PF03505">
    <property type="entry name" value="Clenterotox"/>
    <property type="match status" value="2"/>
</dbReference>
<dbReference type="Gene3D" id="2.170.15.20">
    <property type="match status" value="2"/>
</dbReference>
<dbReference type="AlphaFoldDB" id="A0A0A0UUL6"/>
<dbReference type="CDD" id="cd20227">
    <property type="entry name" value="PFM_CPE-like"/>
    <property type="match status" value="1"/>
</dbReference>
<reference evidence="2" key="1">
    <citation type="journal article" date="2014" name="Genome Biol. Evol.">
        <title>Three classes of plasmid (47-63 kb) carry the type B neurotoxin gene cluster of group II Clostridium botulinum.</title>
        <authorList>
            <person name="Carter A.T."/>
            <person name="Austin J.W."/>
            <person name="Weedmark K.A."/>
            <person name="Corbett C."/>
            <person name="Peck M.W."/>
        </authorList>
    </citation>
    <scope>NUCLEOTIDE SEQUENCE</scope>
    <source>
        <strain evidence="2">Eklund2B</strain>
        <plasmid evidence="2">pEklund2B</plasmid>
    </source>
</reference>
<dbReference type="Gene3D" id="2.60.120.1090">
    <property type="match status" value="1"/>
</dbReference>
<dbReference type="Gene3D" id="2.60.120.1080">
    <property type="match status" value="1"/>
</dbReference>
<evidence type="ECO:0000313" key="2">
    <source>
        <dbReference type="EMBL" id="AIW54519.1"/>
    </source>
</evidence>